<keyword evidence="4" id="KW-1185">Reference proteome</keyword>
<reference evidence="3" key="1">
    <citation type="submission" date="2022-11" db="EMBL/GenBank/DDBJ databases">
        <title>Minimal conservation of predation-associated metabolite biosynthetic gene clusters underscores biosynthetic potential of Myxococcota including descriptions for ten novel species: Archangium lansinium sp. nov., Myxococcus landrumus sp. nov., Nannocystis bai.</title>
        <authorList>
            <person name="Ahearne A."/>
            <person name="Stevens C."/>
            <person name="Phillips K."/>
        </authorList>
    </citation>
    <scope>NUCLEOTIDE SEQUENCE</scope>
    <source>
        <strain evidence="3">Na p29</strain>
    </source>
</reference>
<feature type="compositionally biased region" description="Basic and acidic residues" evidence="1">
    <location>
        <begin position="119"/>
        <end position="130"/>
    </location>
</feature>
<evidence type="ECO:0000313" key="3">
    <source>
        <dbReference type="EMBL" id="MCY1012025.1"/>
    </source>
</evidence>
<dbReference type="PROSITE" id="PS50943">
    <property type="entry name" value="HTH_CROC1"/>
    <property type="match status" value="1"/>
</dbReference>
<protein>
    <submittedName>
        <fullName evidence="3">Helix-turn-helix transcriptional regulator</fullName>
    </submittedName>
</protein>
<feature type="compositionally biased region" description="Gly residues" evidence="1">
    <location>
        <begin position="131"/>
        <end position="146"/>
    </location>
</feature>
<dbReference type="Gene3D" id="1.10.260.40">
    <property type="entry name" value="lambda repressor-like DNA-binding domains"/>
    <property type="match status" value="1"/>
</dbReference>
<dbReference type="EMBL" id="JAPNKE010000002">
    <property type="protein sequence ID" value="MCY1012025.1"/>
    <property type="molecule type" value="Genomic_DNA"/>
</dbReference>
<gene>
    <name evidence="3" type="ORF">OV079_42070</name>
</gene>
<accession>A0A9X3J2C8</accession>
<dbReference type="Pfam" id="PF01381">
    <property type="entry name" value="HTH_3"/>
    <property type="match status" value="1"/>
</dbReference>
<proteinExistence type="predicted"/>
<feature type="compositionally biased region" description="Gly residues" evidence="1">
    <location>
        <begin position="108"/>
        <end position="118"/>
    </location>
</feature>
<dbReference type="CDD" id="cd00093">
    <property type="entry name" value="HTH_XRE"/>
    <property type="match status" value="1"/>
</dbReference>
<evidence type="ECO:0000256" key="1">
    <source>
        <dbReference type="SAM" id="MobiDB-lite"/>
    </source>
</evidence>
<comment type="caution">
    <text evidence="3">The sequence shown here is derived from an EMBL/GenBank/DDBJ whole genome shotgun (WGS) entry which is preliminary data.</text>
</comment>
<feature type="compositionally biased region" description="Low complexity" evidence="1">
    <location>
        <begin position="148"/>
        <end position="157"/>
    </location>
</feature>
<dbReference type="GO" id="GO:0003677">
    <property type="term" value="F:DNA binding"/>
    <property type="evidence" value="ECO:0007669"/>
    <property type="project" value="InterPro"/>
</dbReference>
<feature type="region of interest" description="Disordered" evidence="1">
    <location>
        <begin position="99"/>
        <end position="157"/>
    </location>
</feature>
<name>A0A9X3J2C8_9BACT</name>
<dbReference type="Proteomes" id="UP001150924">
    <property type="component" value="Unassembled WGS sequence"/>
</dbReference>
<organism evidence="3 4">
    <name type="scientific">Nannocystis pusilla</name>
    <dbReference type="NCBI Taxonomy" id="889268"/>
    <lineage>
        <taxon>Bacteria</taxon>
        <taxon>Pseudomonadati</taxon>
        <taxon>Myxococcota</taxon>
        <taxon>Polyangia</taxon>
        <taxon>Nannocystales</taxon>
        <taxon>Nannocystaceae</taxon>
        <taxon>Nannocystis</taxon>
    </lineage>
</organism>
<dbReference type="SMART" id="SM00530">
    <property type="entry name" value="HTH_XRE"/>
    <property type="match status" value="1"/>
</dbReference>
<feature type="domain" description="HTH cro/C1-type" evidence="2">
    <location>
        <begin position="9"/>
        <end position="74"/>
    </location>
</feature>
<evidence type="ECO:0000313" key="4">
    <source>
        <dbReference type="Proteomes" id="UP001150924"/>
    </source>
</evidence>
<dbReference type="RefSeq" id="WP_267775357.1">
    <property type="nucleotide sequence ID" value="NZ_JAPNKE010000002.1"/>
</dbReference>
<dbReference type="InterPro" id="IPR010982">
    <property type="entry name" value="Lambda_DNA-bd_dom_sf"/>
</dbReference>
<dbReference type="InterPro" id="IPR001387">
    <property type="entry name" value="Cro/C1-type_HTH"/>
</dbReference>
<dbReference type="SUPFAM" id="SSF47413">
    <property type="entry name" value="lambda repressor-like DNA-binding domains"/>
    <property type="match status" value="1"/>
</dbReference>
<evidence type="ECO:0000259" key="2">
    <source>
        <dbReference type="PROSITE" id="PS50943"/>
    </source>
</evidence>
<sequence>MLRFNHELLARVRTELNLTQEAAAAAAGVDVRTYRRYESGAVNEAAEGFVVRNASRRRLLGALSRELGIAESELVIAAEATVQEAAFEGWRPCHAHAAAGAPLRRPRGGAGAAAGAGARGDRGGGDRRGGQDGAGGAVRGGPGRGTARGRAAGVELL</sequence>
<dbReference type="AlphaFoldDB" id="A0A9X3J2C8"/>